<dbReference type="EMBL" id="JAFBCL010000001">
    <property type="protein sequence ID" value="MBM7809152.1"/>
    <property type="molecule type" value="Genomic_DNA"/>
</dbReference>
<evidence type="ECO:0000259" key="5">
    <source>
        <dbReference type="Pfam" id="PF00149"/>
    </source>
</evidence>
<reference evidence="6 7" key="1">
    <citation type="submission" date="2021-01" db="EMBL/GenBank/DDBJ databases">
        <title>Sequencing the genomes of 1000 actinobacteria strains.</title>
        <authorList>
            <person name="Klenk H.-P."/>
        </authorList>
    </citation>
    <scope>NUCLEOTIDE SEQUENCE [LARGE SCALE GENOMIC DNA]</scope>
    <source>
        <strain evidence="6 7">DSM 44581</strain>
    </source>
</reference>
<dbReference type="Proteomes" id="UP001195724">
    <property type="component" value="Unassembled WGS sequence"/>
</dbReference>
<gene>
    <name evidence="6" type="ORF">JOE68_000017</name>
</gene>
<dbReference type="InterPro" id="IPR004843">
    <property type="entry name" value="Calcineurin-like_PHP"/>
</dbReference>
<keyword evidence="1" id="KW-0479">Metal-binding</keyword>
<evidence type="ECO:0000256" key="4">
    <source>
        <dbReference type="ARBA" id="ARBA00025742"/>
    </source>
</evidence>
<organism evidence="6 7">
    <name type="scientific">Saccharothrix algeriensis</name>
    <dbReference type="NCBI Taxonomy" id="173560"/>
    <lineage>
        <taxon>Bacteria</taxon>
        <taxon>Bacillati</taxon>
        <taxon>Actinomycetota</taxon>
        <taxon>Actinomycetes</taxon>
        <taxon>Pseudonocardiales</taxon>
        <taxon>Pseudonocardiaceae</taxon>
        <taxon>Saccharothrix</taxon>
    </lineage>
</organism>
<keyword evidence="2" id="KW-0378">Hydrolase</keyword>
<dbReference type="InterPro" id="IPR029052">
    <property type="entry name" value="Metallo-depent_PP-like"/>
</dbReference>
<dbReference type="Pfam" id="PF00149">
    <property type="entry name" value="Metallophos"/>
    <property type="match status" value="1"/>
</dbReference>
<dbReference type="SUPFAM" id="SSF56300">
    <property type="entry name" value="Metallo-dependent phosphatases"/>
    <property type="match status" value="1"/>
</dbReference>
<evidence type="ECO:0000313" key="6">
    <source>
        <dbReference type="EMBL" id="MBM7809152.1"/>
    </source>
</evidence>
<protein>
    <submittedName>
        <fullName evidence="6">3',5'-cyclic AMP phosphodiesterase CpdA</fullName>
    </submittedName>
</protein>
<comment type="similarity">
    <text evidence="4">Belongs to the cyclic nucleotide phosphodiesterase class-III family.</text>
</comment>
<evidence type="ECO:0000256" key="1">
    <source>
        <dbReference type="ARBA" id="ARBA00022723"/>
    </source>
</evidence>
<dbReference type="PANTHER" id="PTHR42988:SF2">
    <property type="entry name" value="CYCLIC NUCLEOTIDE PHOSPHODIESTERASE CBUA0032-RELATED"/>
    <property type="match status" value="1"/>
</dbReference>
<keyword evidence="3" id="KW-0408">Iron</keyword>
<dbReference type="PANTHER" id="PTHR42988">
    <property type="entry name" value="PHOSPHOHYDROLASE"/>
    <property type="match status" value="1"/>
</dbReference>
<feature type="domain" description="Calcineurin-like phosphoesterase" evidence="5">
    <location>
        <begin position="2"/>
        <end position="185"/>
    </location>
</feature>
<evidence type="ECO:0000256" key="2">
    <source>
        <dbReference type="ARBA" id="ARBA00022801"/>
    </source>
</evidence>
<dbReference type="Gene3D" id="3.60.21.10">
    <property type="match status" value="1"/>
</dbReference>
<sequence length="242" mass="25699">MMVIAHLSDPHFDGGPRATGRVRRVVDHLDALPGPVDAVLVTGDIADHGLAAEYEQAREHLRSRYPVLLLPGNHDERGGFRAALLGEGPGDGPVDRTARVGDAVLALCDSTVPGRAEGRLADDTLDWLDAVLDEGAPTLVCLHHPPAPLHQPALDAIGLRDADRFAAVLRRHDNAVAVLCGHAHTGAATTFAGRPVLVAPALASAVPLPWESEREVDLDQPPAFAFHVLADGRLTTHFRVVP</sequence>
<accession>A0ABS2RYS9</accession>
<evidence type="ECO:0000313" key="7">
    <source>
        <dbReference type="Proteomes" id="UP001195724"/>
    </source>
</evidence>
<comment type="caution">
    <text evidence="6">The sequence shown here is derived from an EMBL/GenBank/DDBJ whole genome shotgun (WGS) entry which is preliminary data.</text>
</comment>
<proteinExistence type="inferred from homology"/>
<name>A0ABS2RYS9_9PSEU</name>
<evidence type="ECO:0000256" key="3">
    <source>
        <dbReference type="ARBA" id="ARBA00023004"/>
    </source>
</evidence>
<dbReference type="InterPro" id="IPR050884">
    <property type="entry name" value="CNP_phosphodiesterase-III"/>
</dbReference>
<keyword evidence="7" id="KW-1185">Reference proteome</keyword>